<name>A0AAN5CTZ4_9BILA</name>
<evidence type="ECO:0000259" key="1">
    <source>
        <dbReference type="Pfam" id="PF00646"/>
    </source>
</evidence>
<reference evidence="3" key="1">
    <citation type="submission" date="2022-10" db="EMBL/GenBank/DDBJ databases">
        <title>Genome assembly of Pristionchus species.</title>
        <authorList>
            <person name="Yoshida K."/>
            <person name="Sommer R.J."/>
        </authorList>
    </citation>
    <scope>NUCLEOTIDE SEQUENCE [LARGE SCALE GENOMIC DNA]</scope>
    <source>
        <strain evidence="3">RS5460</strain>
    </source>
</reference>
<sequence length="356" mass="41829">MQYFPVVIMEREPILESDLSQLSIKNEEMKLIEDLPYELLWEIFDRTPESISNIRLISRLFKSLVDEYALSRKCMRLVDYVQFNFESGNARAMSVVINIEERFKNLFELRFKLRNPDIELTRRLQRADYGVTLGYFLEFNVVNDQSYLMLLRETMGESLKTVIVNENSNFNQAKSSFVSAFLEDVHFDKLQCQFNYLSEQKFTFLVNLMANGNLRKLHLMVEYVTLADPVESLVRLSSLATTISVTQLSVNGLAEDALLFFGKTGFNWAPTFIEMMNRRCDKLNVHSDYAQFMQKDHADLLKEKLPKIKKKIWFCTSCECYEDKFEYTENGSEIKYVKCNNFERFLSVKHLLRVGE</sequence>
<dbReference type="InterPro" id="IPR001810">
    <property type="entry name" value="F-box_dom"/>
</dbReference>
<keyword evidence="3" id="KW-1185">Reference proteome</keyword>
<dbReference type="Pfam" id="PF00646">
    <property type="entry name" value="F-box"/>
    <property type="match status" value="1"/>
</dbReference>
<gene>
    <name evidence="2" type="ORF">PMAYCL1PPCAC_20227</name>
</gene>
<evidence type="ECO:0000313" key="2">
    <source>
        <dbReference type="EMBL" id="GMR50032.1"/>
    </source>
</evidence>
<accession>A0AAN5CTZ4</accession>
<organism evidence="2 3">
    <name type="scientific">Pristionchus mayeri</name>
    <dbReference type="NCBI Taxonomy" id="1317129"/>
    <lineage>
        <taxon>Eukaryota</taxon>
        <taxon>Metazoa</taxon>
        <taxon>Ecdysozoa</taxon>
        <taxon>Nematoda</taxon>
        <taxon>Chromadorea</taxon>
        <taxon>Rhabditida</taxon>
        <taxon>Rhabditina</taxon>
        <taxon>Diplogasteromorpha</taxon>
        <taxon>Diplogasteroidea</taxon>
        <taxon>Neodiplogasteridae</taxon>
        <taxon>Pristionchus</taxon>
    </lineage>
</organism>
<evidence type="ECO:0000313" key="3">
    <source>
        <dbReference type="Proteomes" id="UP001328107"/>
    </source>
</evidence>
<dbReference type="Proteomes" id="UP001328107">
    <property type="component" value="Unassembled WGS sequence"/>
</dbReference>
<comment type="caution">
    <text evidence="2">The sequence shown here is derived from an EMBL/GenBank/DDBJ whole genome shotgun (WGS) entry which is preliminary data.</text>
</comment>
<dbReference type="AlphaFoldDB" id="A0AAN5CTZ4"/>
<protein>
    <recommendedName>
        <fullName evidence="1">F-box domain-containing protein</fullName>
    </recommendedName>
</protein>
<feature type="domain" description="F-box" evidence="1">
    <location>
        <begin position="32"/>
        <end position="67"/>
    </location>
</feature>
<dbReference type="EMBL" id="BTRK01000004">
    <property type="protein sequence ID" value="GMR50032.1"/>
    <property type="molecule type" value="Genomic_DNA"/>
</dbReference>
<proteinExistence type="predicted"/>
<feature type="non-terminal residue" evidence="2">
    <location>
        <position position="356"/>
    </location>
</feature>